<dbReference type="Pfam" id="PF02836">
    <property type="entry name" value="Glyco_hydro_2_C"/>
    <property type="match status" value="1"/>
</dbReference>
<dbReference type="InterPro" id="IPR017853">
    <property type="entry name" value="GH"/>
</dbReference>
<sequence length="665" mass="74130">MNTGWQPADSPLWTIFASDVSPLTIANNTAYPRPMMARRQNWHSLNGIWQVDFTVPNLDSAPFGQSLDYEILLPFPVESPLSGIRKNTQHGYMWYRRELTSDDWLSCDASTERTLLHFEASDWNTTVFVNGQLVGDPHLGGYDPFSFDITDFLLPPEKPTEIVVGVHDPTQHGVFNNAIGKQDSTKLQNPSGLSYTSTSGIWATVWMECVCSSGYIRDLQIDTSDTNHRRIKIDVDAVFPGNQKNGNNFLVRAILYSSTNDGSEPVTSATTHAGSSIITLKSPDGISFRRWTPTNPYLYNLQVDLLVTKQDNADTTVVVDTVTSYVGVRTIHLGHTATNNTTHPSLLLNGQPIFQLATLDQGFSPDGNYAYATDEAMAFDIKAHKQLGFNTIRKHVKMESRRWYYHCDRLGILVWQDLPSRTTFLQRTTGWKSWWNESSRALRARRNHPSIVQWIAFNEGWGQEYPPSPNLTKTIVQAIQEIDSTRLVTDASGGRNVCANDTNNGDVNHWVGGCVGHVTDAHVYCPPDQLVDKLQKIARHHKNTNMAYVLGEFGGVLLKSLGHEWAPDRSHGGSQVKTHGELEELYHAFAEAIIVSIDEMGLSGGVYTQITDVETECNGLLTYDRIMKVDPAAIAASNAKVIQHFQEHVASRRPPSQGESSVVES</sequence>
<dbReference type="Proteomes" id="UP001153069">
    <property type="component" value="Unassembled WGS sequence"/>
</dbReference>
<keyword evidence="3" id="KW-0326">Glycosidase</keyword>
<dbReference type="PANTHER" id="PTHR42732">
    <property type="entry name" value="BETA-GALACTOSIDASE"/>
    <property type="match status" value="1"/>
</dbReference>
<dbReference type="Gene3D" id="2.60.120.260">
    <property type="entry name" value="Galactose-binding domain-like"/>
    <property type="match status" value="1"/>
</dbReference>
<evidence type="ECO:0000256" key="2">
    <source>
        <dbReference type="ARBA" id="ARBA00022801"/>
    </source>
</evidence>
<dbReference type="SUPFAM" id="SSF49785">
    <property type="entry name" value="Galactose-binding domain-like"/>
    <property type="match status" value="1"/>
</dbReference>
<evidence type="ECO:0000313" key="6">
    <source>
        <dbReference type="EMBL" id="CAB9497306.1"/>
    </source>
</evidence>
<dbReference type="Pfam" id="PF00703">
    <property type="entry name" value="Glyco_hydro_2"/>
    <property type="match status" value="1"/>
</dbReference>
<keyword evidence="7" id="KW-1185">Reference proteome</keyword>
<gene>
    <name evidence="6" type="ORF">SEMRO_17_G012570.1</name>
</gene>
<dbReference type="Gene3D" id="3.20.20.80">
    <property type="entry name" value="Glycosidases"/>
    <property type="match status" value="1"/>
</dbReference>
<evidence type="ECO:0000259" key="4">
    <source>
        <dbReference type="Pfam" id="PF00703"/>
    </source>
</evidence>
<dbReference type="InterPro" id="IPR036156">
    <property type="entry name" value="Beta-gal/glucu_dom_sf"/>
</dbReference>
<dbReference type="InterPro" id="IPR006103">
    <property type="entry name" value="Glyco_hydro_2_cat"/>
</dbReference>
<dbReference type="OrthoDB" id="408320at2759"/>
<feature type="domain" description="Glycoside hydrolase family 2 catalytic" evidence="5">
    <location>
        <begin position="375"/>
        <end position="494"/>
    </location>
</feature>
<accession>A0A9N8H1I3</accession>
<feature type="domain" description="Glycoside hydrolase family 2 immunoglobulin-like beta-sandwich" evidence="4">
    <location>
        <begin position="215"/>
        <end position="329"/>
    </location>
</feature>
<evidence type="ECO:0000259" key="5">
    <source>
        <dbReference type="Pfam" id="PF02836"/>
    </source>
</evidence>
<evidence type="ECO:0000256" key="3">
    <source>
        <dbReference type="ARBA" id="ARBA00023295"/>
    </source>
</evidence>
<dbReference type="SUPFAM" id="SSF49303">
    <property type="entry name" value="beta-Galactosidase/glucuronidase domain"/>
    <property type="match status" value="1"/>
</dbReference>
<reference evidence="6" key="1">
    <citation type="submission" date="2020-06" db="EMBL/GenBank/DDBJ databases">
        <authorList>
            <consortium name="Plant Systems Biology data submission"/>
        </authorList>
    </citation>
    <scope>NUCLEOTIDE SEQUENCE</scope>
    <source>
        <strain evidence="6">D6</strain>
    </source>
</reference>
<comment type="caution">
    <text evidence="6">The sequence shown here is derived from an EMBL/GenBank/DDBJ whole genome shotgun (WGS) entry which is preliminary data.</text>
</comment>
<dbReference type="GO" id="GO:0004553">
    <property type="term" value="F:hydrolase activity, hydrolyzing O-glycosyl compounds"/>
    <property type="evidence" value="ECO:0007669"/>
    <property type="project" value="InterPro"/>
</dbReference>
<proteinExistence type="inferred from homology"/>
<dbReference type="PANTHER" id="PTHR42732:SF2">
    <property type="entry name" value="BETA-MANNOSIDASE"/>
    <property type="match status" value="1"/>
</dbReference>
<dbReference type="SUPFAM" id="SSF51445">
    <property type="entry name" value="(Trans)glycosidases"/>
    <property type="match status" value="1"/>
</dbReference>
<keyword evidence="2" id="KW-0378">Hydrolase</keyword>
<dbReference type="InterPro" id="IPR013783">
    <property type="entry name" value="Ig-like_fold"/>
</dbReference>
<evidence type="ECO:0000313" key="7">
    <source>
        <dbReference type="Proteomes" id="UP001153069"/>
    </source>
</evidence>
<dbReference type="EMBL" id="CAICTM010000017">
    <property type="protein sequence ID" value="CAB9497306.1"/>
    <property type="molecule type" value="Genomic_DNA"/>
</dbReference>
<comment type="similarity">
    <text evidence="1">Belongs to the glycosyl hydrolase 2 family.</text>
</comment>
<evidence type="ECO:0000256" key="1">
    <source>
        <dbReference type="ARBA" id="ARBA00007401"/>
    </source>
</evidence>
<dbReference type="InterPro" id="IPR008979">
    <property type="entry name" value="Galactose-bd-like_sf"/>
</dbReference>
<dbReference type="Gene3D" id="2.60.40.10">
    <property type="entry name" value="Immunoglobulins"/>
    <property type="match status" value="1"/>
</dbReference>
<dbReference type="AlphaFoldDB" id="A0A9N8H1I3"/>
<protein>
    <submittedName>
        <fullName evidence="6">Family 2</fullName>
    </submittedName>
</protein>
<dbReference type="InterPro" id="IPR051913">
    <property type="entry name" value="GH2_Domain-Containing"/>
</dbReference>
<dbReference type="GO" id="GO:0005975">
    <property type="term" value="P:carbohydrate metabolic process"/>
    <property type="evidence" value="ECO:0007669"/>
    <property type="project" value="InterPro"/>
</dbReference>
<organism evidence="6 7">
    <name type="scientific">Seminavis robusta</name>
    <dbReference type="NCBI Taxonomy" id="568900"/>
    <lineage>
        <taxon>Eukaryota</taxon>
        <taxon>Sar</taxon>
        <taxon>Stramenopiles</taxon>
        <taxon>Ochrophyta</taxon>
        <taxon>Bacillariophyta</taxon>
        <taxon>Bacillariophyceae</taxon>
        <taxon>Bacillariophycidae</taxon>
        <taxon>Naviculales</taxon>
        <taxon>Naviculaceae</taxon>
        <taxon>Seminavis</taxon>
    </lineage>
</organism>
<name>A0A9N8H1I3_9STRA</name>
<dbReference type="InterPro" id="IPR006102">
    <property type="entry name" value="Ig-like_GH2"/>
</dbReference>